<gene>
    <name evidence="1" type="ORF">llap_430</name>
</gene>
<dbReference type="Proteomes" id="UP000233556">
    <property type="component" value="Unassembled WGS sequence"/>
</dbReference>
<reference evidence="2" key="2">
    <citation type="submission" date="2017-12" db="EMBL/GenBank/DDBJ databases">
        <title>Genome sequence of the Bar-tailed Godwit (Limosa lapponica baueri).</title>
        <authorList>
            <person name="Lima N.C.B."/>
            <person name="Parody-Merino A.M."/>
            <person name="Battley P.F."/>
            <person name="Fidler A.E."/>
            <person name="Prosdocimi F."/>
        </authorList>
    </citation>
    <scope>NUCLEOTIDE SEQUENCE [LARGE SCALE GENOMIC DNA]</scope>
</reference>
<organism evidence="1 2">
    <name type="scientific">Limosa lapponica baueri</name>
    <dbReference type="NCBI Taxonomy" id="1758121"/>
    <lineage>
        <taxon>Eukaryota</taxon>
        <taxon>Metazoa</taxon>
        <taxon>Chordata</taxon>
        <taxon>Craniata</taxon>
        <taxon>Vertebrata</taxon>
        <taxon>Euteleostomi</taxon>
        <taxon>Archelosauria</taxon>
        <taxon>Archosauria</taxon>
        <taxon>Dinosauria</taxon>
        <taxon>Saurischia</taxon>
        <taxon>Theropoda</taxon>
        <taxon>Coelurosauria</taxon>
        <taxon>Aves</taxon>
        <taxon>Neognathae</taxon>
        <taxon>Neoaves</taxon>
        <taxon>Charadriiformes</taxon>
        <taxon>Scolopacidae</taxon>
        <taxon>Limosa</taxon>
    </lineage>
</organism>
<evidence type="ECO:0000313" key="2">
    <source>
        <dbReference type="Proteomes" id="UP000233556"/>
    </source>
</evidence>
<evidence type="ECO:0000313" key="1">
    <source>
        <dbReference type="EMBL" id="PKU49245.1"/>
    </source>
</evidence>
<dbReference type="EMBL" id="KZ505640">
    <property type="protein sequence ID" value="PKU49245.1"/>
    <property type="molecule type" value="Genomic_DNA"/>
</dbReference>
<proteinExistence type="predicted"/>
<name>A0A2I0UT58_LIMLA</name>
<accession>A0A2I0UT58</accession>
<protein>
    <submittedName>
        <fullName evidence="1">Uncharacterized protein</fullName>
    </submittedName>
</protein>
<dbReference type="AlphaFoldDB" id="A0A2I0UT58"/>
<reference evidence="2" key="1">
    <citation type="submission" date="2017-11" db="EMBL/GenBank/DDBJ databases">
        <authorList>
            <person name="Lima N.C."/>
            <person name="Parody-Merino A.M."/>
            <person name="Battley P.F."/>
            <person name="Fidler A.E."/>
            <person name="Prosdocimi F."/>
        </authorList>
    </citation>
    <scope>NUCLEOTIDE SEQUENCE [LARGE SCALE GENOMIC DNA]</scope>
</reference>
<keyword evidence="2" id="KW-1185">Reference proteome</keyword>
<sequence>MQTPASEHLQVGAFITKLSSTCRIWNGKTAGTAAEMLCVGEITLRERPEKVSEKGIKKDSHVETWKRKEEKITLTTGQERRKRCNHRYEMCNPQFGEHKSH</sequence>